<gene>
    <name evidence="8" type="ORF">EVEC_LOCUS3517</name>
</gene>
<sequence>MIAVRRSYSHPGTSKFVFSPPMKPKKPKLHYRQAGNDDVNVPLVDRFGPQNIDDLAVHSKKIAEVKNWLLNYKNSQQRHNSLLLLGPSGSGKTATVKVLCNELKLELIEWESRDQYEVFFEETGEQSVKEIPQATYLKGEMFENFLRTARLSFLESRHKQRVILVEQLPNIYYREPEKLHEILRRLTTQSGCIFVFIMSTVDSSWYLNPRRVLPPHIVSNLSMDTITFNGVAVTLLQKALKRVVSGLNLMLTPAQVKRIAESSDGDIRVALNNLQISLGKNGRFIDIPLCSSSSQLDVFHSIGKILYAKRIEEVDCEWNRQEDLLSGSLGMAYRRPFPLKDDVGKILRKSGMTGEKLTSFIHEHELAFVKTVDDVSKIFDHISLIDSVFGSWEVRNDPALGEYEAQASFFKNLPTFRGHDFLGEGYDILAKRLYNFSKPKWNSIQSNCEILRKKCLSAFPWISSGDLFTILIPALNFIVDVELDIRQQQALVELYKNFHFGHISSQGKVSNSSRLGLNDTPSVDDEVIEIEEIEDSE</sequence>
<dbReference type="Gene3D" id="3.40.50.300">
    <property type="entry name" value="P-loop containing nucleotide triphosphate hydrolases"/>
    <property type="match status" value="1"/>
</dbReference>
<keyword evidence="9" id="KW-1185">Reference proteome</keyword>
<dbReference type="InterPro" id="IPR027417">
    <property type="entry name" value="P-loop_NTPase"/>
</dbReference>
<evidence type="ECO:0000256" key="6">
    <source>
        <dbReference type="ARBA" id="ARBA00023242"/>
    </source>
</evidence>
<evidence type="ECO:0000313" key="8">
    <source>
        <dbReference type="EMBL" id="VDD88374.1"/>
    </source>
</evidence>
<dbReference type="WBParaSite" id="EVEC_0000380901-mRNA-1">
    <property type="protein sequence ID" value="EVEC_0000380901-mRNA-1"/>
    <property type="gene ID" value="EVEC_0000380901"/>
</dbReference>
<dbReference type="GO" id="GO:0000077">
    <property type="term" value="P:DNA damage checkpoint signaling"/>
    <property type="evidence" value="ECO:0007669"/>
    <property type="project" value="TreeGrafter"/>
</dbReference>
<keyword evidence="3" id="KW-0547">Nucleotide-binding</keyword>
<evidence type="ECO:0000313" key="9">
    <source>
        <dbReference type="Proteomes" id="UP000274131"/>
    </source>
</evidence>
<dbReference type="STRING" id="51028.A0A0N4V1I1"/>
<evidence type="ECO:0000256" key="5">
    <source>
        <dbReference type="ARBA" id="ARBA00022840"/>
    </source>
</evidence>
<keyword evidence="4" id="KW-0227">DNA damage</keyword>
<keyword evidence="7" id="KW-0131">Cell cycle</keyword>
<accession>A0A0N4V1I1</accession>
<comment type="subcellular location">
    <subcellularLocation>
        <location evidence="1">Nucleus</location>
    </subcellularLocation>
</comment>
<dbReference type="CDD" id="cd18139">
    <property type="entry name" value="HLD_clamp_RarA"/>
    <property type="match status" value="1"/>
</dbReference>
<dbReference type="PANTHER" id="PTHR12172">
    <property type="entry name" value="CELL CYCLE CHECKPOINT PROTEIN RAD17"/>
    <property type="match status" value="1"/>
</dbReference>
<reference evidence="8 9" key="2">
    <citation type="submission" date="2018-10" db="EMBL/GenBank/DDBJ databases">
        <authorList>
            <consortium name="Pathogen Informatics"/>
        </authorList>
    </citation>
    <scope>NUCLEOTIDE SEQUENCE [LARGE SCALE GENOMIC DNA]</scope>
</reference>
<reference evidence="10" key="1">
    <citation type="submission" date="2017-02" db="UniProtKB">
        <authorList>
            <consortium name="WormBaseParasite"/>
        </authorList>
    </citation>
    <scope>IDENTIFICATION</scope>
</reference>
<dbReference type="GO" id="GO:0033314">
    <property type="term" value="P:mitotic DNA replication checkpoint signaling"/>
    <property type="evidence" value="ECO:0007669"/>
    <property type="project" value="TreeGrafter"/>
</dbReference>
<dbReference type="InterPro" id="IPR004582">
    <property type="entry name" value="Checkpoint_prot_Rad17_Rad24"/>
</dbReference>
<dbReference type="Gene3D" id="1.10.8.60">
    <property type="match status" value="1"/>
</dbReference>
<dbReference type="Pfam" id="PF03215">
    <property type="entry name" value="Rad17"/>
    <property type="match status" value="1"/>
</dbReference>
<dbReference type="Proteomes" id="UP000274131">
    <property type="component" value="Unassembled WGS sequence"/>
</dbReference>
<dbReference type="GO" id="GO:0005524">
    <property type="term" value="F:ATP binding"/>
    <property type="evidence" value="ECO:0007669"/>
    <property type="project" value="UniProtKB-KW"/>
</dbReference>
<dbReference type="AlphaFoldDB" id="A0A0N4V1I1"/>
<dbReference type="OrthoDB" id="10265971at2759"/>
<dbReference type="GO" id="GO:0003682">
    <property type="term" value="F:chromatin binding"/>
    <property type="evidence" value="ECO:0007669"/>
    <property type="project" value="TreeGrafter"/>
</dbReference>
<keyword evidence="5" id="KW-0067">ATP-binding</keyword>
<evidence type="ECO:0000256" key="3">
    <source>
        <dbReference type="ARBA" id="ARBA00022741"/>
    </source>
</evidence>
<keyword evidence="6" id="KW-0539">Nucleus</keyword>
<evidence type="ECO:0000256" key="1">
    <source>
        <dbReference type="ARBA" id="ARBA00004123"/>
    </source>
</evidence>
<proteinExistence type="inferred from homology"/>
<protein>
    <submittedName>
        <fullName evidence="10">Cell cycle checkpoint protein RAD17</fullName>
    </submittedName>
</protein>
<dbReference type="EMBL" id="UXUI01007613">
    <property type="protein sequence ID" value="VDD88374.1"/>
    <property type="molecule type" value="Genomic_DNA"/>
</dbReference>
<evidence type="ECO:0000313" key="10">
    <source>
        <dbReference type="WBParaSite" id="EVEC_0000380901-mRNA-1"/>
    </source>
</evidence>
<evidence type="ECO:0000256" key="4">
    <source>
        <dbReference type="ARBA" id="ARBA00022763"/>
    </source>
</evidence>
<dbReference type="GO" id="GO:0005634">
    <property type="term" value="C:nucleus"/>
    <property type="evidence" value="ECO:0007669"/>
    <property type="project" value="UniProtKB-SubCell"/>
</dbReference>
<comment type="similarity">
    <text evidence="2">Belongs to the rad17/RAD24 family.</text>
</comment>
<organism evidence="10">
    <name type="scientific">Enterobius vermicularis</name>
    <name type="common">Human pinworm</name>
    <dbReference type="NCBI Taxonomy" id="51028"/>
    <lineage>
        <taxon>Eukaryota</taxon>
        <taxon>Metazoa</taxon>
        <taxon>Ecdysozoa</taxon>
        <taxon>Nematoda</taxon>
        <taxon>Chromadorea</taxon>
        <taxon>Rhabditida</taxon>
        <taxon>Spirurina</taxon>
        <taxon>Oxyuridomorpha</taxon>
        <taxon>Oxyuroidea</taxon>
        <taxon>Oxyuridae</taxon>
        <taxon>Enterobius</taxon>
    </lineage>
</organism>
<name>A0A0N4V1I1_ENTVE</name>
<evidence type="ECO:0000256" key="2">
    <source>
        <dbReference type="ARBA" id="ARBA00006168"/>
    </source>
</evidence>
<evidence type="ECO:0000256" key="7">
    <source>
        <dbReference type="ARBA" id="ARBA00023306"/>
    </source>
</evidence>
<dbReference type="GO" id="GO:0006281">
    <property type="term" value="P:DNA repair"/>
    <property type="evidence" value="ECO:0007669"/>
    <property type="project" value="InterPro"/>
</dbReference>
<dbReference type="GO" id="GO:0003689">
    <property type="term" value="F:DNA clamp loader activity"/>
    <property type="evidence" value="ECO:0007669"/>
    <property type="project" value="TreeGrafter"/>
</dbReference>
<dbReference type="SUPFAM" id="SSF52540">
    <property type="entry name" value="P-loop containing nucleoside triphosphate hydrolases"/>
    <property type="match status" value="1"/>
</dbReference>
<dbReference type="PANTHER" id="PTHR12172:SF0">
    <property type="entry name" value="CELL CYCLE CHECKPOINT PROTEIN RAD17"/>
    <property type="match status" value="1"/>
</dbReference>